<dbReference type="AlphaFoldDB" id="A0A2A2LF37"/>
<dbReference type="Gene3D" id="2.10.25.10">
    <property type="entry name" value="Laminin"/>
    <property type="match status" value="2"/>
</dbReference>
<evidence type="ECO:0000256" key="1">
    <source>
        <dbReference type="ARBA" id="ARBA00004308"/>
    </source>
</evidence>
<keyword evidence="9" id="KW-1133">Transmembrane helix</keyword>
<keyword evidence="11 14" id="KW-1015">Disulfide bond</keyword>
<dbReference type="Gene3D" id="4.10.400.10">
    <property type="entry name" value="Low-density Lipoprotein Receptor"/>
    <property type="match status" value="3"/>
</dbReference>
<feature type="disulfide bond" evidence="14">
    <location>
        <begin position="46"/>
        <end position="64"/>
    </location>
</feature>
<dbReference type="GO" id="GO:0043235">
    <property type="term" value="C:receptor complex"/>
    <property type="evidence" value="ECO:0007669"/>
    <property type="project" value="TreeGrafter"/>
</dbReference>
<keyword evidence="8" id="KW-0677">Repeat</keyword>
<keyword evidence="12" id="KW-0675">Receptor</keyword>
<evidence type="ECO:0000256" key="8">
    <source>
        <dbReference type="ARBA" id="ARBA00022737"/>
    </source>
</evidence>
<keyword evidence="5" id="KW-0254">Endocytosis</keyword>
<dbReference type="SMART" id="SM00181">
    <property type="entry name" value="EGF"/>
    <property type="match status" value="2"/>
</dbReference>
<dbReference type="GO" id="GO:0006898">
    <property type="term" value="P:receptor-mediated endocytosis"/>
    <property type="evidence" value="ECO:0007669"/>
    <property type="project" value="TreeGrafter"/>
</dbReference>
<dbReference type="SUPFAM" id="SSF57424">
    <property type="entry name" value="LDL receptor-like module"/>
    <property type="match status" value="3"/>
</dbReference>
<dbReference type="InterPro" id="IPR001881">
    <property type="entry name" value="EGF-like_Ca-bd_dom"/>
</dbReference>
<dbReference type="InterPro" id="IPR051221">
    <property type="entry name" value="LDLR-related"/>
</dbReference>
<dbReference type="PROSITE" id="PS01186">
    <property type="entry name" value="EGF_2"/>
    <property type="match status" value="1"/>
</dbReference>
<keyword evidence="17" id="KW-1185">Reference proteome</keyword>
<evidence type="ECO:0000256" key="9">
    <source>
        <dbReference type="ARBA" id="ARBA00022989"/>
    </source>
</evidence>
<evidence type="ECO:0000256" key="5">
    <source>
        <dbReference type="ARBA" id="ARBA00022583"/>
    </source>
</evidence>
<comment type="caution">
    <text evidence="14">Lacks conserved residue(s) required for the propagation of feature annotation.</text>
</comment>
<dbReference type="GO" id="GO:0005509">
    <property type="term" value="F:calcium ion binding"/>
    <property type="evidence" value="ECO:0007669"/>
    <property type="project" value="InterPro"/>
</dbReference>
<dbReference type="PROSITE" id="PS01209">
    <property type="entry name" value="LDLRA_1"/>
    <property type="match status" value="3"/>
</dbReference>
<keyword evidence="13" id="KW-0325">Glycoprotein</keyword>
<name>A0A2A2LF37_9BILA</name>
<dbReference type="InterPro" id="IPR002172">
    <property type="entry name" value="LDrepeatLR_classA_rpt"/>
</dbReference>
<dbReference type="SUPFAM" id="SSF57196">
    <property type="entry name" value="EGF/Laminin"/>
    <property type="match status" value="1"/>
</dbReference>
<dbReference type="FunFam" id="2.10.25.10:FF:000009">
    <property type="entry name" value="Low-density lipoprotein receptor isoform 1"/>
    <property type="match status" value="1"/>
</dbReference>
<accession>A0A2A2LF37</accession>
<evidence type="ECO:0000256" key="3">
    <source>
        <dbReference type="ARBA" id="ARBA00009939"/>
    </source>
</evidence>
<dbReference type="PROSITE" id="PS50068">
    <property type="entry name" value="LDLRA_2"/>
    <property type="match status" value="3"/>
</dbReference>
<dbReference type="SMART" id="SM00192">
    <property type="entry name" value="LDLa"/>
    <property type="match status" value="3"/>
</dbReference>
<evidence type="ECO:0000256" key="7">
    <source>
        <dbReference type="ARBA" id="ARBA00022729"/>
    </source>
</evidence>
<dbReference type="InterPro" id="IPR018097">
    <property type="entry name" value="EGF_Ca-bd_CS"/>
</dbReference>
<evidence type="ECO:0000256" key="11">
    <source>
        <dbReference type="ARBA" id="ARBA00023157"/>
    </source>
</evidence>
<evidence type="ECO:0000259" key="15">
    <source>
        <dbReference type="PROSITE" id="PS01186"/>
    </source>
</evidence>
<dbReference type="GO" id="GO:0042562">
    <property type="term" value="F:hormone binding"/>
    <property type="evidence" value="ECO:0007669"/>
    <property type="project" value="TreeGrafter"/>
</dbReference>
<feature type="domain" description="EGF-like" evidence="15">
    <location>
        <begin position="252"/>
        <end position="267"/>
    </location>
</feature>
<keyword evidence="7" id="KW-0732">Signal</keyword>
<keyword evidence="4" id="KW-0245">EGF-like domain</keyword>
<evidence type="ECO:0000256" key="14">
    <source>
        <dbReference type="PROSITE-ProRule" id="PRU00124"/>
    </source>
</evidence>
<dbReference type="CDD" id="cd00112">
    <property type="entry name" value="LDLa"/>
    <property type="match status" value="2"/>
</dbReference>
<evidence type="ECO:0000313" key="16">
    <source>
        <dbReference type="EMBL" id="PAV84735.1"/>
    </source>
</evidence>
<keyword evidence="6" id="KW-0812">Transmembrane</keyword>
<sequence>MTILLHSQFLSESCKKLENRFHAISLKYPVQRKCNFRKCESPKFLCSSGQCLTQDAVCDGYADCPEKEDELNCTKRKKTGQTVRDAEDDEEMDVVCKADTIACANKHACIPSRWICDGERDCEDGSDESDCNGADMRQQHIIDGSVISDCTSQGMFRCRTVNNADTCIFTNLTCNGIIDCPEGDDETELCTECRDKECSHQCDDTPYGGICSCPADKMLSADQKTCVEVDECIEHGHLCQQYCEDRSGRYECKCASGYVLDKDGHSCKLDNEQEGFLYLSLGSESWTSALLILSRLQIRSMPMFNAASKSSVYDTMHKLDKHGFARSIAYSTADKTGALKDGIFNVLRENVTGAGYVAVDWTQGNIYFTQKCGFEWWID</sequence>
<dbReference type="PROSITE" id="PS01187">
    <property type="entry name" value="EGF_CA"/>
    <property type="match status" value="1"/>
</dbReference>
<protein>
    <recommendedName>
        <fullName evidence="15">EGF-like domain-containing protein</fullName>
    </recommendedName>
</protein>
<feature type="disulfide bond" evidence="14">
    <location>
        <begin position="116"/>
        <end position="131"/>
    </location>
</feature>
<dbReference type="FunFam" id="4.10.400.10:FF:000002">
    <property type="entry name" value="Low-density lipoprotein receptor-related protein 1"/>
    <property type="match status" value="1"/>
</dbReference>
<evidence type="ECO:0000256" key="10">
    <source>
        <dbReference type="ARBA" id="ARBA00023136"/>
    </source>
</evidence>
<dbReference type="InterPro" id="IPR023415">
    <property type="entry name" value="LDLR_class-A_CS"/>
</dbReference>
<evidence type="ECO:0000256" key="4">
    <source>
        <dbReference type="ARBA" id="ARBA00022536"/>
    </source>
</evidence>
<evidence type="ECO:0000256" key="12">
    <source>
        <dbReference type="ARBA" id="ARBA00023170"/>
    </source>
</evidence>
<evidence type="ECO:0000313" key="17">
    <source>
        <dbReference type="Proteomes" id="UP000218231"/>
    </source>
</evidence>
<dbReference type="SMART" id="SM00179">
    <property type="entry name" value="EGF_CA"/>
    <property type="match status" value="1"/>
</dbReference>
<gene>
    <name evidence="16" type="ORF">WR25_21917</name>
</gene>
<dbReference type="InterPro" id="IPR036055">
    <property type="entry name" value="LDL_receptor-like_sf"/>
</dbReference>
<reference evidence="16 17" key="1">
    <citation type="journal article" date="2017" name="Curr. Biol.">
        <title>Genome architecture and evolution of a unichromosomal asexual nematode.</title>
        <authorList>
            <person name="Fradin H."/>
            <person name="Zegar C."/>
            <person name="Gutwein M."/>
            <person name="Lucas J."/>
            <person name="Kovtun M."/>
            <person name="Corcoran D."/>
            <person name="Baugh L.R."/>
            <person name="Kiontke K."/>
            <person name="Gunsalus K."/>
            <person name="Fitch D.H."/>
            <person name="Piano F."/>
        </authorList>
    </citation>
    <scope>NUCLEOTIDE SEQUENCE [LARGE SCALE GENOMIC DNA]</scope>
    <source>
        <strain evidence="16">PF1309</strain>
    </source>
</reference>
<dbReference type="PRINTS" id="PR00261">
    <property type="entry name" value="LDLRECEPTOR"/>
</dbReference>
<dbReference type="Proteomes" id="UP000218231">
    <property type="component" value="Unassembled WGS sequence"/>
</dbReference>
<dbReference type="STRING" id="2018661.A0A2A2LF37"/>
<feature type="disulfide bond" evidence="14">
    <location>
        <begin position="58"/>
        <end position="73"/>
    </location>
</feature>
<proteinExistence type="inferred from homology"/>
<dbReference type="GO" id="GO:0012505">
    <property type="term" value="C:endomembrane system"/>
    <property type="evidence" value="ECO:0007669"/>
    <property type="project" value="UniProtKB-SubCell"/>
</dbReference>
<evidence type="ECO:0000256" key="6">
    <source>
        <dbReference type="ARBA" id="ARBA00022692"/>
    </source>
</evidence>
<dbReference type="PANTHER" id="PTHR22722">
    <property type="entry name" value="LOW-DENSITY LIPOPROTEIN RECEPTOR-RELATED PROTEIN 2-RELATED"/>
    <property type="match status" value="1"/>
</dbReference>
<feature type="disulfide bond" evidence="14">
    <location>
        <begin position="39"/>
        <end position="51"/>
    </location>
</feature>
<dbReference type="OrthoDB" id="9990982at2759"/>
<comment type="subcellular location">
    <subcellularLocation>
        <location evidence="1">Endomembrane system</location>
    </subcellularLocation>
    <subcellularLocation>
        <location evidence="2">Membrane</location>
        <topology evidence="2">Single-pass type I membrane protein</topology>
    </subcellularLocation>
</comment>
<comment type="similarity">
    <text evidence="3">Belongs to the LDLR family.</text>
</comment>
<comment type="caution">
    <text evidence="16">The sequence shown here is derived from an EMBL/GenBank/DDBJ whole genome shotgun (WGS) entry which is preliminary data.</text>
</comment>
<dbReference type="GO" id="GO:0016324">
    <property type="term" value="C:apical plasma membrane"/>
    <property type="evidence" value="ECO:0007669"/>
    <property type="project" value="TreeGrafter"/>
</dbReference>
<dbReference type="PANTHER" id="PTHR22722:SF14">
    <property type="entry name" value="MEGALIN, ISOFORM A"/>
    <property type="match status" value="1"/>
</dbReference>
<organism evidence="16 17">
    <name type="scientific">Diploscapter pachys</name>
    <dbReference type="NCBI Taxonomy" id="2018661"/>
    <lineage>
        <taxon>Eukaryota</taxon>
        <taxon>Metazoa</taxon>
        <taxon>Ecdysozoa</taxon>
        <taxon>Nematoda</taxon>
        <taxon>Chromadorea</taxon>
        <taxon>Rhabditida</taxon>
        <taxon>Rhabditina</taxon>
        <taxon>Rhabditomorpha</taxon>
        <taxon>Rhabditoidea</taxon>
        <taxon>Rhabditidae</taxon>
        <taxon>Diploscapter</taxon>
    </lineage>
</organism>
<evidence type="ECO:0000256" key="13">
    <source>
        <dbReference type="ARBA" id="ARBA00023180"/>
    </source>
</evidence>
<dbReference type="InterPro" id="IPR000742">
    <property type="entry name" value="EGF"/>
</dbReference>
<keyword evidence="10" id="KW-0472">Membrane</keyword>
<evidence type="ECO:0000256" key="2">
    <source>
        <dbReference type="ARBA" id="ARBA00004479"/>
    </source>
</evidence>
<dbReference type="EMBL" id="LIAE01006823">
    <property type="protein sequence ID" value="PAV84735.1"/>
    <property type="molecule type" value="Genomic_DNA"/>
</dbReference>
<dbReference type="Pfam" id="PF00057">
    <property type="entry name" value="Ldl_recept_a"/>
    <property type="match status" value="2"/>
</dbReference>